<accession>A0A9P1CDI0</accession>
<dbReference type="EMBL" id="CAMXCT010001380">
    <property type="protein sequence ID" value="CAI3989530.1"/>
    <property type="molecule type" value="Genomic_DNA"/>
</dbReference>
<comment type="caution">
    <text evidence="3">The sequence shown here is derived from an EMBL/GenBank/DDBJ whole genome shotgun (WGS) entry which is preliminary data.</text>
</comment>
<keyword evidence="1" id="KW-1133">Transmembrane helix</keyword>
<protein>
    <submittedName>
        <fullName evidence="3">Uncharacterized protein</fullName>
    </submittedName>
</protein>
<feature type="signal peptide" evidence="2">
    <location>
        <begin position="1"/>
        <end position="21"/>
    </location>
</feature>
<feature type="transmembrane region" description="Helical" evidence="1">
    <location>
        <begin position="90"/>
        <end position="109"/>
    </location>
</feature>
<dbReference type="Proteomes" id="UP001152797">
    <property type="component" value="Unassembled WGS sequence"/>
</dbReference>
<evidence type="ECO:0000313" key="4">
    <source>
        <dbReference type="EMBL" id="CAL4776842.1"/>
    </source>
</evidence>
<name>A0A9P1CDI0_9DINO</name>
<reference evidence="3" key="1">
    <citation type="submission" date="2022-10" db="EMBL/GenBank/DDBJ databases">
        <authorList>
            <person name="Chen Y."/>
            <person name="Dougan E. K."/>
            <person name="Chan C."/>
            <person name="Rhodes N."/>
            <person name="Thang M."/>
        </authorList>
    </citation>
    <scope>NUCLEOTIDE SEQUENCE</scope>
</reference>
<dbReference type="EMBL" id="CAMXCT030001380">
    <property type="protein sequence ID" value="CAL4776842.1"/>
    <property type="molecule type" value="Genomic_DNA"/>
</dbReference>
<dbReference type="OrthoDB" id="433932at2759"/>
<reference evidence="4 5" key="2">
    <citation type="submission" date="2024-05" db="EMBL/GenBank/DDBJ databases">
        <authorList>
            <person name="Chen Y."/>
            <person name="Shah S."/>
            <person name="Dougan E. K."/>
            <person name="Thang M."/>
            <person name="Chan C."/>
        </authorList>
    </citation>
    <scope>NUCLEOTIDE SEQUENCE [LARGE SCALE GENOMIC DNA]</scope>
</reference>
<feature type="chain" id="PRO_5043270356" evidence="2">
    <location>
        <begin position="22"/>
        <end position="318"/>
    </location>
</feature>
<organism evidence="3">
    <name type="scientific">Cladocopium goreaui</name>
    <dbReference type="NCBI Taxonomy" id="2562237"/>
    <lineage>
        <taxon>Eukaryota</taxon>
        <taxon>Sar</taxon>
        <taxon>Alveolata</taxon>
        <taxon>Dinophyceae</taxon>
        <taxon>Suessiales</taxon>
        <taxon>Symbiodiniaceae</taxon>
        <taxon>Cladocopium</taxon>
    </lineage>
</organism>
<keyword evidence="1" id="KW-0472">Membrane</keyword>
<keyword evidence="2" id="KW-0732">Signal</keyword>
<evidence type="ECO:0000313" key="3">
    <source>
        <dbReference type="EMBL" id="CAI3989530.1"/>
    </source>
</evidence>
<sequence length="318" mass="35912">MGIVTRLFLLMALLAASATLATGFFAMHYKVFLELLDLPKFRQEMERWGYEQSMMKDVLKARGKEYVIFLRCGAGAIAVTLAAGQGFRGVILLPIWISLVAAGFSLMMVQDYRAMVLYVSVLLEKCYLSDVMPLGLAQSGKDLTKRVARLPKDAPFEPSLADTLALQRLGVLLALCFVVWVLLQSYRRKDKKVPKLDSFSGYENKRRIVEGLAPGEWFDKKYKDWKDARRVFQNGQRDFSTRSQGDDSLADKVSAIDLSEVKDPHNADGEGTPIYGNFKYEDWVVLSWRYELHLLSHAFPIDAADSDRLGVPEDSDMT</sequence>
<feature type="transmembrane region" description="Helical" evidence="1">
    <location>
        <begin position="66"/>
        <end position="83"/>
    </location>
</feature>
<gene>
    <name evidence="3" type="ORF">C1SCF055_LOCUS16599</name>
</gene>
<proteinExistence type="predicted"/>
<keyword evidence="1" id="KW-0812">Transmembrane</keyword>
<dbReference type="EMBL" id="CAMXCT020001380">
    <property type="protein sequence ID" value="CAL1142905.1"/>
    <property type="molecule type" value="Genomic_DNA"/>
</dbReference>
<evidence type="ECO:0000313" key="5">
    <source>
        <dbReference type="Proteomes" id="UP001152797"/>
    </source>
</evidence>
<feature type="transmembrane region" description="Helical" evidence="1">
    <location>
        <begin position="165"/>
        <end position="183"/>
    </location>
</feature>
<keyword evidence="5" id="KW-1185">Reference proteome</keyword>
<evidence type="ECO:0000256" key="2">
    <source>
        <dbReference type="SAM" id="SignalP"/>
    </source>
</evidence>
<dbReference type="AlphaFoldDB" id="A0A9P1CDI0"/>
<evidence type="ECO:0000256" key="1">
    <source>
        <dbReference type="SAM" id="Phobius"/>
    </source>
</evidence>